<reference evidence="1" key="3">
    <citation type="journal article" date="2000" name="Genome Res.">
        <title>RIKEN integrated sequence analysis (RISA) system--384-format sequencing pipeline with 384 multicapillary sequencer.</title>
        <authorList>
            <person name="Shibata K."/>
            <person name="Itoh M."/>
            <person name="Aizawa K."/>
            <person name="Nagaoka S."/>
            <person name="Sasaki N."/>
            <person name="Carninci P."/>
            <person name="Konno H."/>
            <person name="Akiyama J."/>
            <person name="Nishi K."/>
            <person name="Kitsunai T."/>
            <person name="Tashiro H."/>
            <person name="Itoh M."/>
            <person name="Sumi N."/>
            <person name="Ishii Y."/>
            <person name="Nakamura S."/>
            <person name="Hazama M."/>
            <person name="Nishine T."/>
            <person name="Harada A."/>
            <person name="Yamamoto R."/>
            <person name="Matsumoto H."/>
            <person name="Sakaguchi S."/>
            <person name="Ikegami T."/>
            <person name="Kashiwagi K."/>
            <person name="Fujiwake S."/>
            <person name="Inoue K."/>
            <person name="Togawa Y."/>
            <person name="Izawa M."/>
            <person name="Ohara E."/>
            <person name="Watahiki M."/>
            <person name="Yoneda Y."/>
            <person name="Ishikawa T."/>
            <person name="Ozawa K."/>
            <person name="Tanaka T."/>
            <person name="Matsuura S."/>
            <person name="Kawai J."/>
            <person name="Okazaki Y."/>
            <person name="Muramatsu M."/>
            <person name="Inoue Y."/>
            <person name="Kira A."/>
            <person name="Hayashizaki Y."/>
        </authorList>
    </citation>
    <scope>NUCLEOTIDE SEQUENCE</scope>
    <source>
        <strain evidence="1">C57BL/6J</strain>
        <tissue evidence="1">Thymus</tissue>
    </source>
</reference>
<proteinExistence type="evidence at transcript level"/>
<reference evidence="1" key="5">
    <citation type="journal article" date="2001" name="Nature">
        <title>Functional annotation of a full-length mouse cDNA collection.</title>
        <authorList>
            <consortium name="The RIKEN Genome Exploration Research Group Phase II Team and the FANTOM Consortium"/>
        </authorList>
    </citation>
    <scope>NUCLEOTIDE SEQUENCE</scope>
    <source>
        <strain evidence="1">C57BL/6J</strain>
        <tissue evidence="1">Thymus</tissue>
    </source>
</reference>
<dbReference type="AlphaFoldDB" id="Q9D3C7"/>
<dbReference type="MGI" id="MGI:1923366">
    <property type="gene designation" value="5830477G23Rik"/>
</dbReference>
<reference evidence="1" key="7">
    <citation type="journal article" date="2005" name="Science">
        <title>The Transcriptional Landscape of the Mammalian Genome.</title>
        <authorList>
            <consortium name="The FANTOM Consortium"/>
            <consortium name="Riken Genome Exploration Research Group and Genome Science Group (Genome Network Project Core Group)"/>
        </authorList>
    </citation>
    <scope>NUCLEOTIDE SEQUENCE</scope>
    <source>
        <strain evidence="1">C57BL/6J</strain>
        <tissue evidence="1">Thymus</tissue>
    </source>
</reference>
<reference evidence="1" key="6">
    <citation type="journal article" date="2002" name="Nature">
        <title>Analysis of the mouse transcriptome based on functional annotation of 60,770 full-length cDNAs.</title>
        <authorList>
            <consortium name="The FANTOM Consortium and the RIKEN Genome Exploration Research Group Phase I and II Team"/>
        </authorList>
    </citation>
    <scope>NUCLEOTIDE SEQUENCE</scope>
    <source>
        <strain evidence="1">C57BL/6J</strain>
        <tissue evidence="1">Thymus</tissue>
    </source>
</reference>
<gene>
    <name evidence="2" type="primary">5830477G23Rik</name>
</gene>
<name>Q9D3C7_MOUSE</name>
<accession>Q9D3C7</accession>
<reference evidence="1" key="1">
    <citation type="journal article" date="1999" name="Methods Enzymol.">
        <title>High-efficiency full-length cDNA cloning.</title>
        <authorList>
            <person name="Carninci P."/>
            <person name="Hayashizaki Y."/>
        </authorList>
    </citation>
    <scope>NUCLEOTIDE SEQUENCE</scope>
    <source>
        <strain evidence="1">C57BL/6J</strain>
        <tissue evidence="1">Thymus</tissue>
    </source>
</reference>
<organism evidence="1">
    <name type="scientific">Mus musculus</name>
    <name type="common">Mouse</name>
    <dbReference type="NCBI Taxonomy" id="10090"/>
    <lineage>
        <taxon>Eukaryota</taxon>
        <taxon>Metazoa</taxon>
        <taxon>Chordata</taxon>
        <taxon>Craniata</taxon>
        <taxon>Vertebrata</taxon>
        <taxon>Euteleostomi</taxon>
        <taxon>Mammalia</taxon>
        <taxon>Eutheria</taxon>
        <taxon>Euarchontoglires</taxon>
        <taxon>Glires</taxon>
        <taxon>Rodentia</taxon>
        <taxon>Myomorpha</taxon>
        <taxon>Muroidea</taxon>
        <taxon>Muridae</taxon>
        <taxon>Murinae</taxon>
        <taxon>Mus</taxon>
        <taxon>Mus</taxon>
    </lineage>
</organism>
<reference evidence="1" key="4">
    <citation type="submission" date="2000-07" db="EMBL/GenBank/DDBJ databases">
        <authorList>
            <person name="Adachi J."/>
            <person name="Aizawa K."/>
            <person name="Akahira S."/>
            <person name="Akimura T."/>
            <person name="Arai A."/>
            <person name="Aono H."/>
            <person name="Arakawa T."/>
            <person name="Bono H."/>
            <person name="Carninci P."/>
            <person name="Fukuda S."/>
            <person name="Fukunishi Y."/>
            <person name="Furuno M."/>
            <person name="Hanagaki T."/>
            <person name="Hara A."/>
            <person name="Hayatsu N."/>
            <person name="Hiramoto K."/>
            <person name="Hiraoka T."/>
            <person name="Hori F."/>
            <person name="Imotani K."/>
            <person name="Ishii Y."/>
            <person name="Itoh M."/>
            <person name="Izawa M."/>
            <person name="Kasukawa T."/>
            <person name="Kato H."/>
            <person name="Kawai J."/>
            <person name="Kojima Y."/>
            <person name="Konno H."/>
            <person name="Kouda M."/>
            <person name="Koya S."/>
            <person name="Kurihara C."/>
            <person name="Matsuyama T."/>
            <person name="Miyazaki A."/>
            <person name="Nishi K."/>
            <person name="Nomura K."/>
            <person name="Numazaki R."/>
            <person name="Ohno M."/>
            <person name="Okazaki Y."/>
            <person name="Okido T."/>
            <person name="Owa C."/>
            <person name="Saito H."/>
            <person name="Saito R."/>
            <person name="Sakai C."/>
            <person name="Sakai K."/>
            <person name="Sano H."/>
            <person name="Sasaki D."/>
            <person name="Shibata K."/>
            <person name="Shibata Y."/>
            <person name="Shinagawa A."/>
            <person name="Shiraki T."/>
            <person name="Sogabe Y."/>
            <person name="Suzuki H."/>
            <person name="Tagami M."/>
            <person name="Tagawa A."/>
            <person name="Takahashi F."/>
            <person name="Tanaka T."/>
            <person name="Tejima Y."/>
            <person name="Toya T."/>
            <person name="Yamamura T."/>
            <person name="Yasunishi A."/>
            <person name="Yoshida K."/>
            <person name="Yoshino M."/>
            <person name="Muramatsu M."/>
            <person name="Hayashizaki Y."/>
        </authorList>
    </citation>
    <scope>NUCLEOTIDE SEQUENCE</scope>
    <source>
        <strain evidence="1">C57BL/6J</strain>
        <tissue evidence="1">Thymus</tissue>
    </source>
</reference>
<evidence type="ECO:0000313" key="2">
    <source>
        <dbReference type="MGI" id="MGI:1923366"/>
    </source>
</evidence>
<protein>
    <submittedName>
        <fullName evidence="1">Uncharacterized protein</fullName>
    </submittedName>
</protein>
<dbReference type="AGR" id="MGI:1923366"/>
<reference evidence="1" key="2">
    <citation type="journal article" date="2000" name="Genome Res.">
        <title>Normalization and subtraction of cap-trapper-selected cDNAs to prepare full-length cDNA libraries for rapid discovery of new genes.</title>
        <authorList>
            <person name="Carninci P."/>
            <person name="Shibata Y."/>
            <person name="Hayatsu N."/>
            <person name="Sugahara Y."/>
            <person name="Shibata K."/>
            <person name="Itoh M."/>
            <person name="Konno H."/>
            <person name="Okazaki Y."/>
            <person name="Muramatsu M."/>
            <person name="Hayashizaki Y."/>
        </authorList>
    </citation>
    <scope>NUCLEOTIDE SEQUENCE</scope>
    <source>
        <strain evidence="1">C57BL/6J</strain>
        <tissue evidence="1">Thymus</tissue>
    </source>
</reference>
<evidence type="ECO:0000313" key="1">
    <source>
        <dbReference type="EMBL" id="BAB31055.1"/>
    </source>
</evidence>
<sequence length="136" mass="14720">MVPPAVTAEALRPTRPWFLLPHHGNPQAGAREFVQGLGRTEGKMSSIWAAGHTPKVAEARHRECSVSEIPVGPVELVTCHLLLTPVSPRIKVIPRMRNLTQNPTGCSGLRRSARPCLQEVSRGHPEDIFLAPAGTG</sequence>
<reference evidence="1" key="8">
    <citation type="journal article" date="2005" name="Science">
        <title>Antisense Transcription in the Mammalian Transcriptome.</title>
        <authorList>
            <consortium name="RIKEN Genome Exploration Research Group and Genome Science Group (Genome Network Project Core Group) and the FANTOM Consortium"/>
        </authorList>
    </citation>
    <scope>NUCLEOTIDE SEQUENCE</scope>
    <source>
        <strain evidence="1">C57BL/6J</strain>
        <tissue evidence="1">Thymus</tissue>
    </source>
</reference>
<dbReference type="EMBL" id="AK018056">
    <property type="protein sequence ID" value="BAB31055.1"/>
    <property type="molecule type" value="mRNA"/>
</dbReference>